<dbReference type="SUPFAM" id="SSF53901">
    <property type="entry name" value="Thiolase-like"/>
    <property type="match status" value="2"/>
</dbReference>
<dbReference type="NCBIfam" id="TIGR01930">
    <property type="entry name" value="AcCoA-C-Actrans"/>
    <property type="match status" value="1"/>
</dbReference>
<organism evidence="13 14">
    <name type="scientific">Rubrobacter xylanophilus</name>
    <dbReference type="NCBI Taxonomy" id="49319"/>
    <lineage>
        <taxon>Bacteria</taxon>
        <taxon>Bacillati</taxon>
        <taxon>Actinomycetota</taxon>
        <taxon>Rubrobacteria</taxon>
        <taxon>Rubrobacterales</taxon>
        <taxon>Rubrobacteraceae</taxon>
        <taxon>Rubrobacter</taxon>
    </lineage>
</organism>
<dbReference type="GO" id="GO:0003985">
    <property type="term" value="F:acetyl-CoA C-acetyltransferase activity"/>
    <property type="evidence" value="ECO:0007669"/>
    <property type="project" value="TreeGrafter"/>
</dbReference>
<evidence type="ECO:0000256" key="2">
    <source>
        <dbReference type="ARBA" id="ARBA00010982"/>
    </source>
</evidence>
<dbReference type="PANTHER" id="PTHR18919:SF153">
    <property type="entry name" value="TRIFUNCTIONAL ENZYME SUBUNIT BETA, MITOCHONDRIAL"/>
    <property type="match status" value="1"/>
</dbReference>
<evidence type="ECO:0000256" key="3">
    <source>
        <dbReference type="ARBA" id="ARBA00022490"/>
    </source>
</evidence>
<evidence type="ECO:0000313" key="14">
    <source>
        <dbReference type="Proteomes" id="UP000318065"/>
    </source>
</evidence>
<feature type="domain" description="Thiolase N-terminal" evidence="11">
    <location>
        <begin position="7"/>
        <end position="280"/>
    </location>
</feature>
<evidence type="ECO:0000256" key="7">
    <source>
        <dbReference type="ARBA" id="ARBA00023315"/>
    </source>
</evidence>
<keyword evidence="4 10" id="KW-0808">Transferase</keyword>
<name>A0A510HIK3_9ACTN</name>
<evidence type="ECO:0000256" key="6">
    <source>
        <dbReference type="ARBA" id="ARBA00023098"/>
    </source>
</evidence>
<keyword evidence="3" id="KW-0963">Cytoplasm</keyword>
<dbReference type="Pfam" id="PF02803">
    <property type="entry name" value="Thiolase_C"/>
    <property type="match status" value="1"/>
</dbReference>
<evidence type="ECO:0000259" key="12">
    <source>
        <dbReference type="Pfam" id="PF02803"/>
    </source>
</evidence>
<keyword evidence="5" id="KW-0276">Fatty acid metabolism</keyword>
<dbReference type="InterPro" id="IPR002155">
    <property type="entry name" value="Thiolase"/>
</dbReference>
<evidence type="ECO:0000313" key="13">
    <source>
        <dbReference type="EMBL" id="BBL79811.1"/>
    </source>
</evidence>
<dbReference type="InterPro" id="IPR020613">
    <property type="entry name" value="Thiolase_CS"/>
</dbReference>
<evidence type="ECO:0000256" key="4">
    <source>
        <dbReference type="ARBA" id="ARBA00022679"/>
    </source>
</evidence>
<protein>
    <recommendedName>
        <fullName evidence="8">acetyl-CoA C-acyltransferase</fullName>
        <ecNumber evidence="8">2.3.1.16</ecNumber>
    </recommendedName>
</protein>
<dbReference type="GO" id="GO:0006635">
    <property type="term" value="P:fatty acid beta-oxidation"/>
    <property type="evidence" value="ECO:0007669"/>
    <property type="project" value="TreeGrafter"/>
</dbReference>
<evidence type="ECO:0000256" key="8">
    <source>
        <dbReference type="ARBA" id="ARBA00024073"/>
    </source>
</evidence>
<keyword evidence="6" id="KW-0443">Lipid metabolism</keyword>
<evidence type="ECO:0000256" key="9">
    <source>
        <dbReference type="PIRSR" id="PIRSR000429-1"/>
    </source>
</evidence>
<dbReference type="InterPro" id="IPR020615">
    <property type="entry name" value="Thiolase_acyl_enz_int_AS"/>
</dbReference>
<dbReference type="PROSITE" id="PS00737">
    <property type="entry name" value="THIOLASE_2"/>
    <property type="match status" value="1"/>
</dbReference>
<keyword evidence="14" id="KW-1185">Reference proteome</keyword>
<dbReference type="PROSITE" id="PS00099">
    <property type="entry name" value="THIOLASE_3"/>
    <property type="match status" value="1"/>
</dbReference>
<dbReference type="Proteomes" id="UP000318065">
    <property type="component" value="Chromosome"/>
</dbReference>
<dbReference type="InterPro" id="IPR020617">
    <property type="entry name" value="Thiolase_C"/>
</dbReference>
<feature type="domain" description="Thiolase C-terminal" evidence="12">
    <location>
        <begin position="288"/>
        <end position="427"/>
    </location>
</feature>
<feature type="active site" description="Acyl-thioester intermediate" evidence="9">
    <location>
        <position position="91"/>
    </location>
</feature>
<keyword evidence="7 10" id="KW-0012">Acyltransferase</keyword>
<gene>
    <name evidence="13" type="primary">hadHB</name>
    <name evidence="13" type="ORF">RxyAA322_16650</name>
</gene>
<proteinExistence type="inferred from homology"/>
<dbReference type="InterPro" id="IPR020610">
    <property type="entry name" value="Thiolase_AS"/>
</dbReference>
<evidence type="ECO:0000256" key="10">
    <source>
        <dbReference type="RuleBase" id="RU003557"/>
    </source>
</evidence>
<dbReference type="PANTHER" id="PTHR18919">
    <property type="entry name" value="ACETYL-COA C-ACYLTRANSFERASE"/>
    <property type="match status" value="1"/>
</dbReference>
<dbReference type="InterPro" id="IPR016039">
    <property type="entry name" value="Thiolase-like"/>
</dbReference>
<comment type="pathway">
    <text evidence="1">Lipid metabolism; fatty acid beta-oxidation.</text>
</comment>
<dbReference type="InterPro" id="IPR020616">
    <property type="entry name" value="Thiolase_N"/>
</dbReference>
<dbReference type="CDD" id="cd00751">
    <property type="entry name" value="thiolase"/>
    <property type="match status" value="1"/>
</dbReference>
<evidence type="ECO:0000256" key="5">
    <source>
        <dbReference type="ARBA" id="ARBA00022832"/>
    </source>
</evidence>
<feature type="active site" description="Proton acceptor" evidence="9">
    <location>
        <position position="384"/>
    </location>
</feature>
<dbReference type="PIRSF" id="PIRSF000429">
    <property type="entry name" value="Ac-CoA_Ac_transf"/>
    <property type="match status" value="1"/>
</dbReference>
<dbReference type="EMBL" id="AP019791">
    <property type="protein sequence ID" value="BBL79811.1"/>
    <property type="molecule type" value="Genomic_DNA"/>
</dbReference>
<feature type="active site" description="Proton acceptor" evidence="9">
    <location>
        <position position="414"/>
    </location>
</feature>
<comment type="similarity">
    <text evidence="2 10">Belongs to the thiolase-like superfamily. Thiolase family.</text>
</comment>
<accession>A0A510HIK3</accession>
<sequence>MAEQRNVVLVDGTRTPFMRSGTAYLSQTSYDLARIVLRGLLERTAILPEDVGYVVMGTVIQNLRTSNVARDAALAAGIPNSVPAHTVTMACISSNQAITSALETIRSGNATAAIAGGVEVMSDTPPQFEKKARERLFEAQGFKSPLEFRRLLSGMSPSDFLPRAPTISEYSTGELMGESADRLAAAFGVGRKEQDEYALRTHTLAAKATDSGRLAAEILPTAVPPDFELLTEDNTIRRDTTLEKLAKLPPAFVKPLGTVTAGNSSPLTDGASAVLLMEEEAARASGYEPKARLVDYLYVAQDPGEELLLGPAYAVPRLLERNGLSLSDIDVVEIHEAFAGQVLAVLKALGSERFARERLGRERPVGEVEMERVNAWGGSVSLGHPFGATGARLVTTAAHRLEEEDGRFAVVTACAAGGLGHAMLIERIGED</sequence>
<evidence type="ECO:0000256" key="1">
    <source>
        <dbReference type="ARBA" id="ARBA00005005"/>
    </source>
</evidence>
<dbReference type="PROSITE" id="PS00098">
    <property type="entry name" value="THIOLASE_1"/>
    <property type="match status" value="1"/>
</dbReference>
<dbReference type="FunFam" id="3.40.47.10:FF:000011">
    <property type="entry name" value="3-ketoacyl-CoA thiolase"/>
    <property type="match status" value="1"/>
</dbReference>
<evidence type="ECO:0000259" key="11">
    <source>
        <dbReference type="Pfam" id="PF00108"/>
    </source>
</evidence>
<dbReference type="Gene3D" id="3.40.47.10">
    <property type="match status" value="1"/>
</dbReference>
<dbReference type="AlphaFoldDB" id="A0A510HIK3"/>
<dbReference type="Pfam" id="PF00108">
    <property type="entry name" value="Thiolase_N"/>
    <property type="match status" value="1"/>
</dbReference>
<dbReference type="EC" id="2.3.1.16" evidence="8"/>
<reference evidence="13" key="1">
    <citation type="journal article" date="2019" name="Microbiol. Resour. Announc.">
        <title>Complete Genome Sequence of Rubrobacter xylanophilus Strain AA3-22, Isolated from Arima Onsen in Japan.</title>
        <authorList>
            <person name="Tomariguchi N."/>
            <person name="Miyazaki K."/>
        </authorList>
    </citation>
    <scope>NUCLEOTIDE SEQUENCE [LARGE SCALE GENOMIC DNA]</scope>
    <source>
        <strain evidence="13">AA3-22</strain>
    </source>
</reference>